<dbReference type="InterPro" id="IPR001466">
    <property type="entry name" value="Beta-lactam-related"/>
</dbReference>
<evidence type="ECO:0000313" key="4">
    <source>
        <dbReference type="Proteomes" id="UP000538566"/>
    </source>
</evidence>
<dbReference type="Pfam" id="PF00144">
    <property type="entry name" value="Beta-lactamase"/>
    <property type="match status" value="1"/>
</dbReference>
<gene>
    <name evidence="3" type="ORF">GGR37_002259</name>
</gene>
<dbReference type="SUPFAM" id="SSF56601">
    <property type="entry name" value="beta-lactamase/transpeptidase-like"/>
    <property type="match status" value="1"/>
</dbReference>
<evidence type="ECO:0000256" key="1">
    <source>
        <dbReference type="SAM" id="SignalP"/>
    </source>
</evidence>
<dbReference type="OrthoDB" id="113033at2"/>
<feature type="signal peptide" evidence="1">
    <location>
        <begin position="1"/>
        <end position="23"/>
    </location>
</feature>
<proteinExistence type="predicted"/>
<dbReference type="InterPro" id="IPR050491">
    <property type="entry name" value="AmpC-like"/>
</dbReference>
<reference evidence="3 4" key="1">
    <citation type="submission" date="2020-08" db="EMBL/GenBank/DDBJ databases">
        <title>Genomic Encyclopedia of Type Strains, Phase IV (KMG-IV): sequencing the most valuable type-strain genomes for metagenomic binning, comparative biology and taxonomic classification.</title>
        <authorList>
            <person name="Goeker M."/>
        </authorList>
    </citation>
    <scope>NUCLEOTIDE SEQUENCE [LARGE SCALE GENOMIC DNA]</scope>
    <source>
        <strain evidence="3 4">DSM 17507</strain>
    </source>
</reference>
<sequence length="460" mass="49262">MKIHLHIAIAFLSLAAIPSMAKADPVDDLVTAEMKRGQVPGIAVGVIEHGVLRKVQGYGLANIELQAPVHPDTLFKAGATGMQFTAAGILLLAQDGKIDLDDPISKYLPALPRTWARVTIRQLLNHTSGVPATPSGDFQKEYTEAELLAIIGGQETNFKPGERWRFSYAGYVVMGFVIRKVTGENFATYLQKRLFAPAGMGRVRGIDELAIIPDRASGYEVRDGKLRNAEKISATANSTADGSLYLSVLDYAAWAQVMARKGILSPASWEKMAQPAQLRDGSRCGYGPGWYQDGGVWSHAGSWQGFQTFALRNPARDMTVVVLANGEAADAPTLGRRIAGLWQAGSNGAAPVAANDPHQIARVEALLDDLAANRVIPAKYADYAKVDLLEMVAQYAGTIAPLGARREVAVFATEKGCGGVVSRLRARYDGGALDLRLIETADGRVSSLDIVPVSAWGAPL</sequence>
<dbReference type="EMBL" id="JACHOA010000004">
    <property type="protein sequence ID" value="MBB4613973.1"/>
    <property type="molecule type" value="Genomic_DNA"/>
</dbReference>
<comment type="caution">
    <text evidence="3">The sequence shown here is derived from an EMBL/GenBank/DDBJ whole genome shotgun (WGS) entry which is preliminary data.</text>
</comment>
<evidence type="ECO:0000259" key="2">
    <source>
        <dbReference type="Pfam" id="PF00144"/>
    </source>
</evidence>
<feature type="chain" id="PRO_5030892226" evidence="1">
    <location>
        <begin position="24"/>
        <end position="460"/>
    </location>
</feature>
<dbReference type="Proteomes" id="UP000538566">
    <property type="component" value="Unassembled WGS sequence"/>
</dbReference>
<name>A0A7W7ABI9_9SPHN</name>
<evidence type="ECO:0000313" key="3">
    <source>
        <dbReference type="EMBL" id="MBB4613973.1"/>
    </source>
</evidence>
<keyword evidence="1" id="KW-0732">Signal</keyword>
<feature type="domain" description="Beta-lactamase-related" evidence="2">
    <location>
        <begin position="26"/>
        <end position="338"/>
    </location>
</feature>
<dbReference type="PANTHER" id="PTHR46825">
    <property type="entry name" value="D-ALANYL-D-ALANINE-CARBOXYPEPTIDASE/ENDOPEPTIDASE AMPH"/>
    <property type="match status" value="1"/>
</dbReference>
<dbReference type="AlphaFoldDB" id="A0A7W7ABI9"/>
<dbReference type="Gene3D" id="3.40.710.10">
    <property type="entry name" value="DD-peptidase/beta-lactamase superfamily"/>
    <property type="match status" value="1"/>
</dbReference>
<accession>A0A7W7ABI9</accession>
<dbReference type="PANTHER" id="PTHR46825:SF9">
    <property type="entry name" value="BETA-LACTAMASE-RELATED DOMAIN-CONTAINING PROTEIN"/>
    <property type="match status" value="1"/>
</dbReference>
<keyword evidence="4" id="KW-1185">Reference proteome</keyword>
<dbReference type="RefSeq" id="WP_144903460.1">
    <property type="nucleotide sequence ID" value="NZ_JACHOA010000004.1"/>
</dbReference>
<organism evidence="3 4">
    <name type="scientific">Novosphingobium taihuense</name>
    <dbReference type="NCBI Taxonomy" id="260085"/>
    <lineage>
        <taxon>Bacteria</taxon>
        <taxon>Pseudomonadati</taxon>
        <taxon>Pseudomonadota</taxon>
        <taxon>Alphaproteobacteria</taxon>
        <taxon>Sphingomonadales</taxon>
        <taxon>Sphingomonadaceae</taxon>
        <taxon>Novosphingobium</taxon>
    </lineage>
</organism>
<dbReference type="InterPro" id="IPR012338">
    <property type="entry name" value="Beta-lactam/transpept-like"/>
</dbReference>
<protein>
    <submittedName>
        <fullName evidence="3">CubicO group peptidase (Beta-lactamase class C family)</fullName>
    </submittedName>
</protein>